<feature type="non-terminal residue" evidence="1">
    <location>
        <position position="1"/>
    </location>
</feature>
<proteinExistence type="predicted"/>
<dbReference type="AlphaFoldDB" id="A0A0F9AM18"/>
<name>A0A0F9AM18_9ZZZZ</name>
<gene>
    <name evidence="1" type="ORF">LCGC14_2832720</name>
</gene>
<organism evidence="1">
    <name type="scientific">marine sediment metagenome</name>
    <dbReference type="NCBI Taxonomy" id="412755"/>
    <lineage>
        <taxon>unclassified sequences</taxon>
        <taxon>metagenomes</taxon>
        <taxon>ecological metagenomes</taxon>
    </lineage>
</organism>
<protein>
    <submittedName>
        <fullName evidence="1">Uncharacterized protein</fullName>
    </submittedName>
</protein>
<accession>A0A0F9AM18</accession>
<comment type="caution">
    <text evidence="1">The sequence shown here is derived from an EMBL/GenBank/DDBJ whole genome shotgun (WGS) entry which is preliminary data.</text>
</comment>
<evidence type="ECO:0000313" key="1">
    <source>
        <dbReference type="EMBL" id="KKK79514.1"/>
    </source>
</evidence>
<sequence>QSMLHDKMDELIGITPLTIKVIIDEEDEGFGTIIKSERTERVLSIKREYEFLGGQIRFKTALINNTRNTLTNFKISFDIPDALKWVMHEPKYERRGDSILISKLGVGEKKAVSLYLEPINCMNSPINATVSFFDAKDRPQAVPMEPKMISITCPIFFTESEANLARVKSLQRKLNHRDRKIFPIVNPEKAPLIYSSVLSVFGKYDIRLVFKEFSEKDKFCEAWFYMVLWGNKSEKE</sequence>
<dbReference type="EMBL" id="LAZR01053992">
    <property type="protein sequence ID" value="KKK79514.1"/>
    <property type="molecule type" value="Genomic_DNA"/>
</dbReference>
<reference evidence="1" key="1">
    <citation type="journal article" date="2015" name="Nature">
        <title>Complex archaea that bridge the gap between prokaryotes and eukaryotes.</title>
        <authorList>
            <person name="Spang A."/>
            <person name="Saw J.H."/>
            <person name="Jorgensen S.L."/>
            <person name="Zaremba-Niedzwiedzka K."/>
            <person name="Martijn J."/>
            <person name="Lind A.E."/>
            <person name="van Eijk R."/>
            <person name="Schleper C."/>
            <person name="Guy L."/>
            <person name="Ettema T.J."/>
        </authorList>
    </citation>
    <scope>NUCLEOTIDE SEQUENCE</scope>
</reference>